<dbReference type="Proteomes" id="UP001172102">
    <property type="component" value="Unassembled WGS sequence"/>
</dbReference>
<protein>
    <submittedName>
        <fullName evidence="2">Uncharacterized protein</fullName>
    </submittedName>
</protein>
<proteinExistence type="predicted"/>
<name>A0AA40E2C8_9PEZI</name>
<reference evidence="2" key="1">
    <citation type="submission" date="2023-06" db="EMBL/GenBank/DDBJ databases">
        <title>Genome-scale phylogeny and comparative genomics of the fungal order Sordariales.</title>
        <authorList>
            <consortium name="Lawrence Berkeley National Laboratory"/>
            <person name="Hensen N."/>
            <person name="Bonometti L."/>
            <person name="Westerberg I."/>
            <person name="Brannstrom I.O."/>
            <person name="Guillou S."/>
            <person name="Cros-Aarteil S."/>
            <person name="Calhoun S."/>
            <person name="Haridas S."/>
            <person name="Kuo A."/>
            <person name="Mondo S."/>
            <person name="Pangilinan J."/>
            <person name="Riley R."/>
            <person name="Labutti K."/>
            <person name="Andreopoulos B."/>
            <person name="Lipzen A."/>
            <person name="Chen C."/>
            <person name="Yanf M."/>
            <person name="Daum C."/>
            <person name="Ng V."/>
            <person name="Clum A."/>
            <person name="Steindorff A."/>
            <person name="Ohm R."/>
            <person name="Martin F."/>
            <person name="Silar P."/>
            <person name="Natvig D."/>
            <person name="Lalanne C."/>
            <person name="Gautier V."/>
            <person name="Ament-Velasquez S.L."/>
            <person name="Kruys A."/>
            <person name="Hutchinson M.I."/>
            <person name="Powell A.J."/>
            <person name="Barry K."/>
            <person name="Miller A.N."/>
            <person name="Grigoriev I.V."/>
            <person name="Debuchy R."/>
            <person name="Gladieux P."/>
            <person name="Thoren M.H."/>
            <person name="Johannesson H."/>
        </authorList>
    </citation>
    <scope>NUCLEOTIDE SEQUENCE</scope>
    <source>
        <strain evidence="2">SMH4607-1</strain>
    </source>
</reference>
<feature type="compositionally biased region" description="Polar residues" evidence="1">
    <location>
        <begin position="1"/>
        <end position="18"/>
    </location>
</feature>
<gene>
    <name evidence="2" type="ORF">B0H67DRAFT_481338</name>
</gene>
<feature type="region of interest" description="Disordered" evidence="1">
    <location>
        <begin position="1"/>
        <end position="33"/>
    </location>
</feature>
<evidence type="ECO:0000313" key="2">
    <source>
        <dbReference type="EMBL" id="KAK0724445.1"/>
    </source>
</evidence>
<evidence type="ECO:0000313" key="3">
    <source>
        <dbReference type="Proteomes" id="UP001172102"/>
    </source>
</evidence>
<dbReference type="EMBL" id="JAUKUA010000002">
    <property type="protein sequence ID" value="KAK0724445.1"/>
    <property type="molecule type" value="Genomic_DNA"/>
</dbReference>
<sequence length="82" mass="9132">MESLEGSQYGNANLQPDGSASAPELASSQEVPMRDTNPLKLMALLRKQFGLGRYQISMVQSVYNIRTPRRLSLDEIAQCRGF</sequence>
<keyword evidence="3" id="KW-1185">Reference proteome</keyword>
<dbReference type="AlphaFoldDB" id="A0AA40E2C8"/>
<comment type="caution">
    <text evidence="2">The sequence shown here is derived from an EMBL/GenBank/DDBJ whole genome shotgun (WGS) entry which is preliminary data.</text>
</comment>
<organism evidence="2 3">
    <name type="scientific">Lasiosphaeris hirsuta</name>
    <dbReference type="NCBI Taxonomy" id="260670"/>
    <lineage>
        <taxon>Eukaryota</taxon>
        <taxon>Fungi</taxon>
        <taxon>Dikarya</taxon>
        <taxon>Ascomycota</taxon>
        <taxon>Pezizomycotina</taxon>
        <taxon>Sordariomycetes</taxon>
        <taxon>Sordariomycetidae</taxon>
        <taxon>Sordariales</taxon>
        <taxon>Lasiosphaeriaceae</taxon>
        <taxon>Lasiosphaeris</taxon>
    </lineage>
</organism>
<evidence type="ECO:0000256" key="1">
    <source>
        <dbReference type="SAM" id="MobiDB-lite"/>
    </source>
</evidence>
<accession>A0AA40E2C8</accession>